<dbReference type="STRING" id="682795.AciX8_2983"/>
<dbReference type="Proteomes" id="UP000007113">
    <property type="component" value="Chromosome"/>
</dbReference>
<name>G8NQR0_GRAMM</name>
<keyword evidence="2" id="KW-1185">Reference proteome</keyword>
<sequence>MATFYGKGWIWPCRYVVLHQATLARYPKEQKHFAIEFCKIHNPVPVPPAILTLLSEENFIQQNLADAIHPARPVPKEWFIAIRVSRSNSNDKLYLLVEQFPLTGAHGTTFWLVDNHGGERKPEVILEVTADWFQVGKPDDSGYPQITTSYIETTMSDEVFHFVAGRYRPLRTQAKRSNSKM</sequence>
<organism evidence="1 2">
    <name type="scientific">Granulicella mallensis (strain ATCC BAA-1857 / DSM 23137 / MP5ACTX8)</name>
    <dbReference type="NCBI Taxonomy" id="682795"/>
    <lineage>
        <taxon>Bacteria</taxon>
        <taxon>Pseudomonadati</taxon>
        <taxon>Acidobacteriota</taxon>
        <taxon>Terriglobia</taxon>
        <taxon>Terriglobales</taxon>
        <taxon>Acidobacteriaceae</taxon>
        <taxon>Granulicella</taxon>
    </lineage>
</organism>
<dbReference type="HOGENOM" id="CLU_1487074_0_0_0"/>
<accession>G8NQR0</accession>
<proteinExistence type="predicted"/>
<evidence type="ECO:0000313" key="2">
    <source>
        <dbReference type="Proteomes" id="UP000007113"/>
    </source>
</evidence>
<dbReference type="EMBL" id="CP003130">
    <property type="protein sequence ID" value="AEU37286.1"/>
    <property type="molecule type" value="Genomic_DNA"/>
</dbReference>
<evidence type="ECO:0000313" key="1">
    <source>
        <dbReference type="EMBL" id="AEU37286.1"/>
    </source>
</evidence>
<protein>
    <submittedName>
        <fullName evidence="1">Uncharacterized protein</fullName>
    </submittedName>
</protein>
<dbReference type="KEGG" id="gma:AciX8_2983"/>
<gene>
    <name evidence="1" type="ordered locus">AciX8_2983</name>
</gene>
<dbReference type="AlphaFoldDB" id="G8NQR0"/>
<reference evidence="1 2" key="1">
    <citation type="submission" date="2011-11" db="EMBL/GenBank/DDBJ databases">
        <title>Complete sequence of Granulicella mallensis MP5ACTX8.</title>
        <authorList>
            <consortium name="US DOE Joint Genome Institute"/>
            <person name="Lucas S."/>
            <person name="Copeland A."/>
            <person name="Lapidus A."/>
            <person name="Cheng J.-F."/>
            <person name="Goodwin L."/>
            <person name="Pitluck S."/>
            <person name="Peters L."/>
            <person name="Lu M."/>
            <person name="Detter J.C."/>
            <person name="Han C."/>
            <person name="Tapia R."/>
            <person name="Land M."/>
            <person name="Hauser L."/>
            <person name="Kyrpides N."/>
            <person name="Ivanova N."/>
            <person name="Mikhailova N."/>
            <person name="Pagani I."/>
            <person name="Rawat S."/>
            <person name="Mannisto M."/>
            <person name="Haggblom M."/>
            <person name="Woyke T."/>
        </authorList>
    </citation>
    <scope>NUCLEOTIDE SEQUENCE [LARGE SCALE GENOMIC DNA]</scope>
    <source>
        <strain evidence="2">ATCC BAA-1857 / DSM 23137 / MP5ACTX8</strain>
    </source>
</reference>